<dbReference type="Proteomes" id="UP000717696">
    <property type="component" value="Unassembled WGS sequence"/>
</dbReference>
<evidence type="ECO:0000256" key="1">
    <source>
        <dbReference type="SAM" id="Phobius"/>
    </source>
</evidence>
<dbReference type="PANTHER" id="PTHR34502:SF5">
    <property type="entry name" value="DUF6594 DOMAIN-CONTAINING PROTEIN"/>
    <property type="match status" value="1"/>
</dbReference>
<keyword evidence="1" id="KW-0472">Membrane</keyword>
<comment type="caution">
    <text evidence="3">The sequence shown here is derived from an EMBL/GenBank/DDBJ whole genome shotgun (WGS) entry which is preliminary data.</text>
</comment>
<name>A0A9P9J764_9HYPO</name>
<dbReference type="InterPro" id="IPR046529">
    <property type="entry name" value="DUF6594"/>
</dbReference>
<evidence type="ECO:0000313" key="3">
    <source>
        <dbReference type="EMBL" id="KAH7151916.1"/>
    </source>
</evidence>
<evidence type="ECO:0000313" key="4">
    <source>
        <dbReference type="Proteomes" id="UP000717696"/>
    </source>
</evidence>
<keyword evidence="1" id="KW-1133">Transmembrane helix</keyword>
<gene>
    <name evidence="3" type="ORF">B0J13DRAFT_619521</name>
</gene>
<dbReference type="Pfam" id="PF20237">
    <property type="entry name" value="DUF6594"/>
    <property type="match status" value="1"/>
</dbReference>
<feature type="transmembrane region" description="Helical" evidence="1">
    <location>
        <begin position="171"/>
        <end position="192"/>
    </location>
</feature>
<sequence length="255" mass="29073">MSSEDIASISSFIAESTDKSATIFRRFDALAVANIIRLHHQLTQLQKAQQRLPKDQTTRFFDELHETIKKYHTALCLYSTVLKLDKPANRTIRAVQDYLLSIDAHEFELGTWDERKKQELIPYPDLVALYTSGDDDLWSRGLARYFPLPFLDYTRSNESVKYIDEKRLRRFVTFVGAAIAIGFLIAPMWTLWAIGNADGDTHKLKQLMVKRLGTITAFVTWFALWLAFGTSLQRKEVISGTAAYAAVLVVYVGKA</sequence>
<accession>A0A9P9J764</accession>
<keyword evidence="4" id="KW-1185">Reference proteome</keyword>
<reference evidence="3" key="1">
    <citation type="journal article" date="2021" name="Nat. Commun.">
        <title>Genetic determinants of endophytism in the Arabidopsis root mycobiome.</title>
        <authorList>
            <person name="Mesny F."/>
            <person name="Miyauchi S."/>
            <person name="Thiergart T."/>
            <person name="Pickel B."/>
            <person name="Atanasova L."/>
            <person name="Karlsson M."/>
            <person name="Huettel B."/>
            <person name="Barry K.W."/>
            <person name="Haridas S."/>
            <person name="Chen C."/>
            <person name="Bauer D."/>
            <person name="Andreopoulos W."/>
            <person name="Pangilinan J."/>
            <person name="LaButti K."/>
            <person name="Riley R."/>
            <person name="Lipzen A."/>
            <person name="Clum A."/>
            <person name="Drula E."/>
            <person name="Henrissat B."/>
            <person name="Kohler A."/>
            <person name="Grigoriev I.V."/>
            <person name="Martin F.M."/>
            <person name="Hacquard S."/>
        </authorList>
    </citation>
    <scope>NUCLEOTIDE SEQUENCE</scope>
    <source>
        <strain evidence="3">MPI-CAGE-AT-0021</strain>
    </source>
</reference>
<proteinExistence type="predicted"/>
<evidence type="ECO:0000259" key="2">
    <source>
        <dbReference type="Pfam" id="PF20237"/>
    </source>
</evidence>
<feature type="transmembrane region" description="Helical" evidence="1">
    <location>
        <begin position="212"/>
        <end position="230"/>
    </location>
</feature>
<protein>
    <recommendedName>
        <fullName evidence="2">DUF6594 domain-containing protein</fullName>
    </recommendedName>
</protein>
<dbReference type="OrthoDB" id="3533814at2759"/>
<dbReference type="EMBL" id="JAGMUU010000005">
    <property type="protein sequence ID" value="KAH7151916.1"/>
    <property type="molecule type" value="Genomic_DNA"/>
</dbReference>
<organism evidence="3 4">
    <name type="scientific">Dactylonectria estremocensis</name>
    <dbReference type="NCBI Taxonomy" id="1079267"/>
    <lineage>
        <taxon>Eukaryota</taxon>
        <taxon>Fungi</taxon>
        <taxon>Dikarya</taxon>
        <taxon>Ascomycota</taxon>
        <taxon>Pezizomycotina</taxon>
        <taxon>Sordariomycetes</taxon>
        <taxon>Hypocreomycetidae</taxon>
        <taxon>Hypocreales</taxon>
        <taxon>Nectriaceae</taxon>
        <taxon>Dactylonectria</taxon>
    </lineage>
</organism>
<dbReference type="PANTHER" id="PTHR34502">
    <property type="entry name" value="DUF6594 DOMAIN-CONTAINING PROTEIN-RELATED"/>
    <property type="match status" value="1"/>
</dbReference>
<feature type="domain" description="DUF6594" evidence="2">
    <location>
        <begin position="8"/>
        <end position="249"/>
    </location>
</feature>
<dbReference type="AlphaFoldDB" id="A0A9P9J764"/>
<keyword evidence="1" id="KW-0812">Transmembrane</keyword>